<keyword evidence="5" id="KW-0812">Transmembrane</keyword>
<evidence type="ECO:0000259" key="6">
    <source>
        <dbReference type="PROSITE" id="PS50857"/>
    </source>
</evidence>
<comment type="caution">
    <text evidence="7">The sequence shown here is derived from an EMBL/GenBank/DDBJ whole genome shotgun (WGS) entry which is preliminary data.</text>
</comment>
<comment type="subcellular location">
    <subcellularLocation>
        <location evidence="1">Cell envelope</location>
    </subcellularLocation>
</comment>
<dbReference type="PANTHER" id="PTHR42838:SF2">
    <property type="entry name" value="NITROUS-OXIDE REDUCTASE"/>
    <property type="match status" value="1"/>
</dbReference>
<evidence type="ECO:0000256" key="1">
    <source>
        <dbReference type="ARBA" id="ARBA00004196"/>
    </source>
</evidence>
<keyword evidence="3" id="KW-0186">Copper</keyword>
<keyword evidence="2" id="KW-0479">Metal-binding</keyword>
<dbReference type="InterPro" id="IPR051403">
    <property type="entry name" value="NosZ/Cyto_c_oxidase_sub2"/>
</dbReference>
<protein>
    <submittedName>
        <fullName evidence="7">Cytochrome c oxidase subunit II</fullName>
    </submittedName>
</protein>
<evidence type="ECO:0000256" key="2">
    <source>
        <dbReference type="ARBA" id="ARBA00022723"/>
    </source>
</evidence>
<dbReference type="Pfam" id="PF00116">
    <property type="entry name" value="COX2"/>
    <property type="match status" value="1"/>
</dbReference>
<feature type="region of interest" description="Disordered" evidence="4">
    <location>
        <begin position="243"/>
        <end position="285"/>
    </location>
</feature>
<dbReference type="InterPro" id="IPR034214">
    <property type="entry name" value="Ba3_CcO_II_C"/>
</dbReference>
<dbReference type="PANTHER" id="PTHR42838">
    <property type="entry name" value="CYTOCHROME C OXIDASE SUBUNIT II"/>
    <property type="match status" value="1"/>
</dbReference>
<keyword evidence="5" id="KW-0472">Membrane</keyword>
<feature type="compositionally biased region" description="Acidic residues" evidence="4">
    <location>
        <begin position="260"/>
        <end position="271"/>
    </location>
</feature>
<dbReference type="PROSITE" id="PS00078">
    <property type="entry name" value="COX2"/>
    <property type="match status" value="1"/>
</dbReference>
<feature type="transmembrane region" description="Helical" evidence="5">
    <location>
        <begin position="9"/>
        <end position="30"/>
    </location>
</feature>
<evidence type="ECO:0000256" key="4">
    <source>
        <dbReference type="SAM" id="MobiDB-lite"/>
    </source>
</evidence>
<dbReference type="SUPFAM" id="SSF49503">
    <property type="entry name" value="Cupredoxins"/>
    <property type="match status" value="1"/>
</dbReference>
<dbReference type="InterPro" id="IPR008972">
    <property type="entry name" value="Cupredoxin"/>
</dbReference>
<dbReference type="Gene3D" id="2.60.40.420">
    <property type="entry name" value="Cupredoxins - blue copper proteins"/>
    <property type="match status" value="1"/>
</dbReference>
<proteinExistence type="predicted"/>
<evidence type="ECO:0000256" key="3">
    <source>
        <dbReference type="ARBA" id="ARBA00023008"/>
    </source>
</evidence>
<sequence>MRIHTYEKLWLVASMVLIVGFIATVTYGSVGLGITMIGDDESTIAPDDIGDDDQFGEPRVEQVGEDEYEAYVIAQTWTFQPDPIEVPAGSKVTFYVTSPDVVHGFAVPGTNINAMVIPGETAQLSVEFDEPGEYGIICNEYCGAGHHDMEGELIVQPEDEFDLTELTVEALESVEPGADVELTVTIENGELDPLETTVDTEISNETIQQDITVEGDSTENISITIDSEDLGEGDHDWTVSVDGYEETGTVTVEPPGTDGNETDADGDGDDSADTKTNETTGGGGT</sequence>
<accession>M0A5T0</accession>
<dbReference type="STRING" id="1230458.C484_07451"/>
<reference evidence="7 8" key="1">
    <citation type="journal article" date="2014" name="PLoS Genet.">
        <title>Phylogenetically driven sequencing of extremely halophilic archaea reveals strategies for static and dynamic osmo-response.</title>
        <authorList>
            <person name="Becker E.A."/>
            <person name="Seitzer P.M."/>
            <person name="Tritt A."/>
            <person name="Larsen D."/>
            <person name="Krusor M."/>
            <person name="Yao A.I."/>
            <person name="Wu D."/>
            <person name="Madern D."/>
            <person name="Eisen J.A."/>
            <person name="Darling A.E."/>
            <person name="Facciotti M.T."/>
        </authorList>
    </citation>
    <scope>NUCLEOTIDE SEQUENCE [LARGE SCALE GENOMIC DNA]</scope>
    <source>
        <strain evidence="7 8">DSM 12281</strain>
    </source>
</reference>
<evidence type="ECO:0000313" key="7">
    <source>
        <dbReference type="EMBL" id="ELY93701.1"/>
    </source>
</evidence>
<keyword evidence="8" id="KW-1185">Reference proteome</keyword>
<dbReference type="RefSeq" id="WP_006825291.1">
    <property type="nucleotide sequence ID" value="NZ_AOIL01000019.1"/>
</dbReference>
<name>M0A5T0_9EURY</name>
<dbReference type="PROSITE" id="PS50857">
    <property type="entry name" value="COX2_CUA"/>
    <property type="match status" value="1"/>
</dbReference>
<dbReference type="InterPro" id="IPR002429">
    <property type="entry name" value="CcO_II-like_C"/>
</dbReference>
<keyword evidence="5" id="KW-1133">Transmembrane helix</keyword>
<dbReference type="PATRIC" id="fig|1230458.4.peg.1501"/>
<dbReference type="AlphaFoldDB" id="M0A5T0"/>
<evidence type="ECO:0000313" key="8">
    <source>
        <dbReference type="Proteomes" id="UP000011648"/>
    </source>
</evidence>
<dbReference type="OrthoDB" id="27522at2157"/>
<dbReference type="GO" id="GO:0004129">
    <property type="term" value="F:cytochrome-c oxidase activity"/>
    <property type="evidence" value="ECO:0007669"/>
    <property type="project" value="InterPro"/>
</dbReference>
<feature type="domain" description="Cytochrome oxidase subunit II copper A binding" evidence="6">
    <location>
        <begin position="65"/>
        <end position="167"/>
    </location>
</feature>
<dbReference type="GO" id="GO:0016020">
    <property type="term" value="C:membrane"/>
    <property type="evidence" value="ECO:0007669"/>
    <property type="project" value="InterPro"/>
</dbReference>
<dbReference type="InterPro" id="IPR001505">
    <property type="entry name" value="Copper_CuA"/>
</dbReference>
<organism evidence="7 8">
    <name type="scientific">Natrialba taiwanensis DSM 12281</name>
    <dbReference type="NCBI Taxonomy" id="1230458"/>
    <lineage>
        <taxon>Archaea</taxon>
        <taxon>Methanobacteriati</taxon>
        <taxon>Methanobacteriota</taxon>
        <taxon>Stenosarchaea group</taxon>
        <taxon>Halobacteria</taxon>
        <taxon>Halobacteriales</taxon>
        <taxon>Natrialbaceae</taxon>
        <taxon>Natrialba</taxon>
    </lineage>
</organism>
<dbReference type="CDD" id="cd13913">
    <property type="entry name" value="ba3_CcO_II_C"/>
    <property type="match status" value="1"/>
</dbReference>
<dbReference type="EMBL" id="AOIL01000019">
    <property type="protein sequence ID" value="ELY93701.1"/>
    <property type="molecule type" value="Genomic_DNA"/>
</dbReference>
<gene>
    <name evidence="7" type="ORF">C484_07451</name>
</gene>
<evidence type="ECO:0000256" key="5">
    <source>
        <dbReference type="SAM" id="Phobius"/>
    </source>
</evidence>
<dbReference type="Proteomes" id="UP000011648">
    <property type="component" value="Unassembled WGS sequence"/>
</dbReference>
<dbReference type="GO" id="GO:0005507">
    <property type="term" value="F:copper ion binding"/>
    <property type="evidence" value="ECO:0007669"/>
    <property type="project" value="InterPro"/>
</dbReference>